<reference evidence="2 3" key="1">
    <citation type="submission" date="2019-06" db="EMBL/GenBank/DDBJ databases">
        <title>Draft genome sequence of Methanolobus vulcani B1d.</title>
        <authorList>
            <person name="Creighbaum A.J."/>
            <person name="Ticak T."/>
            <person name="Hariraju D."/>
            <person name="Arivett B.A."/>
            <person name="Ferguson D.J.Jr."/>
        </authorList>
    </citation>
    <scope>NUCLEOTIDE SEQUENCE [LARGE SCALE GENOMIC DNA]</scope>
    <source>
        <strain evidence="2 3">B1d</strain>
    </source>
</reference>
<keyword evidence="3" id="KW-1185">Reference proteome</keyword>
<feature type="transmembrane region" description="Helical" evidence="1">
    <location>
        <begin position="41"/>
        <end position="65"/>
    </location>
</feature>
<evidence type="ECO:0000256" key="1">
    <source>
        <dbReference type="SAM" id="Phobius"/>
    </source>
</evidence>
<dbReference type="OrthoDB" id="142281at2157"/>
<proteinExistence type="predicted"/>
<keyword evidence="1" id="KW-1133">Transmembrane helix</keyword>
<evidence type="ECO:0000313" key="2">
    <source>
        <dbReference type="EMBL" id="TQD26664.1"/>
    </source>
</evidence>
<gene>
    <name evidence="2" type="ORF">FKV42_04190</name>
</gene>
<organism evidence="2 3">
    <name type="scientific">Methanolobus vulcani</name>
    <dbReference type="NCBI Taxonomy" id="38026"/>
    <lineage>
        <taxon>Archaea</taxon>
        <taxon>Methanobacteriati</taxon>
        <taxon>Methanobacteriota</taxon>
        <taxon>Stenosarchaea group</taxon>
        <taxon>Methanomicrobia</taxon>
        <taxon>Methanosarcinales</taxon>
        <taxon>Methanosarcinaceae</taxon>
        <taxon>Methanolobus</taxon>
    </lineage>
</organism>
<keyword evidence="1" id="KW-0812">Transmembrane</keyword>
<feature type="transmembrane region" description="Helical" evidence="1">
    <location>
        <begin position="12"/>
        <end position="29"/>
    </location>
</feature>
<feature type="transmembrane region" description="Helical" evidence="1">
    <location>
        <begin position="119"/>
        <end position="137"/>
    </location>
</feature>
<dbReference type="EMBL" id="VIAQ01000011">
    <property type="protein sequence ID" value="TQD26664.1"/>
    <property type="molecule type" value="Genomic_DNA"/>
</dbReference>
<dbReference type="RefSeq" id="WP_154809007.1">
    <property type="nucleotide sequence ID" value="NZ_VIAQ01000011.1"/>
</dbReference>
<feature type="transmembrane region" description="Helical" evidence="1">
    <location>
        <begin position="77"/>
        <end position="99"/>
    </location>
</feature>
<comment type="caution">
    <text evidence="2">The sequence shown here is derived from an EMBL/GenBank/DDBJ whole genome shotgun (WGS) entry which is preliminary data.</text>
</comment>
<keyword evidence="1" id="KW-0472">Membrane</keyword>
<accession>A0A7Z8P2R7</accession>
<dbReference type="Proteomes" id="UP000319335">
    <property type="component" value="Unassembled WGS sequence"/>
</dbReference>
<sequence>MTRSYGNKEITFAALAGVLYAFFGLLHIVEGLGIDTGMAGLLFIPGDILGGFCLLVIGAVFLNGLREMLQGINAGVSFVYVGILMSLIFMAVYLLIMGGNLLDSFLVPDDYEGWSVMESFRPGIYLGLLSLIGILYWKDSFSSNEVLVFLEGA</sequence>
<dbReference type="AlphaFoldDB" id="A0A7Z8P2R7"/>
<protein>
    <submittedName>
        <fullName evidence="2">Uncharacterized protein</fullName>
    </submittedName>
</protein>
<name>A0A7Z8P2R7_9EURY</name>
<evidence type="ECO:0000313" key="3">
    <source>
        <dbReference type="Proteomes" id="UP000319335"/>
    </source>
</evidence>